<reference evidence="5" key="1">
    <citation type="submission" date="2016-10" db="EMBL/GenBank/DDBJ databases">
        <authorList>
            <person name="Varghese N."/>
            <person name="Submissions S."/>
        </authorList>
    </citation>
    <scope>NUCLEOTIDE SEQUENCE [LARGE SCALE GENOMIC DNA]</scope>
    <source>
        <strain evidence="5">CGMCC 1.10121</strain>
    </source>
</reference>
<dbReference type="InterPro" id="IPR036265">
    <property type="entry name" value="HIT-like_sf"/>
</dbReference>
<dbReference type="GO" id="GO:0000166">
    <property type="term" value="F:nucleotide binding"/>
    <property type="evidence" value="ECO:0007669"/>
    <property type="project" value="UniProtKB-KW"/>
</dbReference>
<name>A0A1H8NA87_9EURY</name>
<evidence type="ECO:0000259" key="3">
    <source>
        <dbReference type="PROSITE" id="PS51084"/>
    </source>
</evidence>
<evidence type="ECO:0000313" key="4">
    <source>
        <dbReference type="EMBL" id="SEO26515.1"/>
    </source>
</evidence>
<sequence>MDQIFAPWRIEWVERDDDDAPDGCPFCVLPDRTDDRESRIVARSEHSFVLLNNYPYNPGHAMVIPRRHTGEFGDLTDEELLDHARLKERTLDALSEAMDPAGFNAGENLGGDAAGGSIDDHLHTHVVPRFDGDTNFMPVVGDTKVIVEALEDSYDRLHDAFADLPGATVVDGTDAVRFD</sequence>
<protein>
    <submittedName>
        <fullName evidence="4">Diadenosine tetraphosphate (Ap4A) hydrolase</fullName>
    </submittedName>
</protein>
<dbReference type="Pfam" id="PF01230">
    <property type="entry name" value="HIT"/>
    <property type="match status" value="1"/>
</dbReference>
<keyword evidence="5" id="KW-1185">Reference proteome</keyword>
<dbReference type="SUPFAM" id="SSF54197">
    <property type="entry name" value="HIT-like"/>
    <property type="match status" value="1"/>
</dbReference>
<dbReference type="PANTHER" id="PTHR42997">
    <property type="entry name" value="HIT FAMILY HYDROLASE"/>
    <property type="match status" value="1"/>
</dbReference>
<dbReference type="CDD" id="cd01275">
    <property type="entry name" value="FHIT"/>
    <property type="match status" value="1"/>
</dbReference>
<feature type="short sequence motif" description="Histidine triad motif" evidence="2">
    <location>
        <begin position="121"/>
        <end position="125"/>
    </location>
</feature>
<accession>A0A1H8NA87</accession>
<dbReference type="PANTHER" id="PTHR42997:SF1">
    <property type="entry name" value="AP-4-A PHOSPHORYLASE"/>
    <property type="match status" value="1"/>
</dbReference>
<dbReference type="OrthoDB" id="210764at2157"/>
<dbReference type="GO" id="GO:0016787">
    <property type="term" value="F:hydrolase activity"/>
    <property type="evidence" value="ECO:0007669"/>
    <property type="project" value="UniProtKB-KW"/>
</dbReference>
<dbReference type="AlphaFoldDB" id="A0A1H8NA87"/>
<dbReference type="InterPro" id="IPR052908">
    <property type="entry name" value="AP-4-A_phosphorylase"/>
</dbReference>
<proteinExistence type="predicted"/>
<keyword evidence="4" id="KW-0378">Hydrolase</keyword>
<evidence type="ECO:0000256" key="1">
    <source>
        <dbReference type="ARBA" id="ARBA00022741"/>
    </source>
</evidence>
<evidence type="ECO:0000256" key="2">
    <source>
        <dbReference type="PROSITE-ProRule" id="PRU00464"/>
    </source>
</evidence>
<keyword evidence="1" id="KW-0547">Nucleotide-binding</keyword>
<dbReference type="InterPro" id="IPR039383">
    <property type="entry name" value="FHIT"/>
</dbReference>
<dbReference type="InterPro" id="IPR011146">
    <property type="entry name" value="HIT-like"/>
</dbReference>
<dbReference type="PROSITE" id="PS51084">
    <property type="entry name" value="HIT_2"/>
    <property type="match status" value="1"/>
</dbReference>
<feature type="domain" description="HIT" evidence="3">
    <location>
        <begin position="25"/>
        <end position="136"/>
    </location>
</feature>
<dbReference type="RefSeq" id="WP_089820783.1">
    <property type="nucleotide sequence ID" value="NZ_FODV01000001.1"/>
</dbReference>
<dbReference type="Gene3D" id="3.30.428.10">
    <property type="entry name" value="HIT-like"/>
    <property type="match status" value="1"/>
</dbReference>
<organism evidence="4 5">
    <name type="scientific">Halogranum amylolyticum</name>
    <dbReference type="NCBI Taxonomy" id="660520"/>
    <lineage>
        <taxon>Archaea</taxon>
        <taxon>Methanobacteriati</taxon>
        <taxon>Methanobacteriota</taxon>
        <taxon>Stenosarchaea group</taxon>
        <taxon>Halobacteria</taxon>
        <taxon>Halobacteriales</taxon>
        <taxon>Haloferacaceae</taxon>
    </lineage>
</organism>
<dbReference type="Proteomes" id="UP000199126">
    <property type="component" value="Unassembled WGS sequence"/>
</dbReference>
<gene>
    <name evidence="4" type="ORF">SAMN04487948_101416</name>
</gene>
<dbReference type="EMBL" id="FODV01000001">
    <property type="protein sequence ID" value="SEO26515.1"/>
    <property type="molecule type" value="Genomic_DNA"/>
</dbReference>
<evidence type="ECO:0000313" key="5">
    <source>
        <dbReference type="Proteomes" id="UP000199126"/>
    </source>
</evidence>